<keyword evidence="1" id="KW-0812">Transmembrane</keyword>
<reference evidence="3 4" key="1">
    <citation type="submission" date="2023-08" db="EMBL/GenBank/DDBJ databases">
        <title>Implementing the SeqCode for naming new Mesorhizobium species isolated from Vachellia karroo root nodules.</title>
        <authorList>
            <person name="Van Lill M."/>
        </authorList>
    </citation>
    <scope>NUCLEOTIDE SEQUENCE [LARGE SCALE GENOMIC DNA]</scope>
    <source>
        <strain evidence="3 4">MSK 1335</strain>
    </source>
</reference>
<protein>
    <submittedName>
        <fullName evidence="3">Pilus assembly protein TadG-related protein</fullName>
    </submittedName>
</protein>
<evidence type="ECO:0000313" key="4">
    <source>
        <dbReference type="Proteomes" id="UP001276840"/>
    </source>
</evidence>
<dbReference type="InterPro" id="IPR028087">
    <property type="entry name" value="Tad_N"/>
</dbReference>
<accession>A0ABU4ZIJ9</accession>
<feature type="domain" description="Putative Flp pilus-assembly TadG-like N-terminal" evidence="2">
    <location>
        <begin position="20"/>
        <end position="56"/>
    </location>
</feature>
<keyword evidence="1" id="KW-1133">Transmembrane helix</keyword>
<organism evidence="3 4">
    <name type="scientific">Mesorhizobium montanum</name>
    <dbReference type="NCBI Taxonomy" id="3072323"/>
    <lineage>
        <taxon>Bacteria</taxon>
        <taxon>Pseudomonadati</taxon>
        <taxon>Pseudomonadota</taxon>
        <taxon>Alphaproteobacteria</taxon>
        <taxon>Hyphomicrobiales</taxon>
        <taxon>Phyllobacteriaceae</taxon>
        <taxon>Mesorhizobium</taxon>
    </lineage>
</organism>
<dbReference type="Pfam" id="PF13400">
    <property type="entry name" value="Tad"/>
    <property type="match status" value="1"/>
</dbReference>
<dbReference type="EMBL" id="JAVIJF010000007">
    <property type="protein sequence ID" value="MDX8525201.1"/>
    <property type="molecule type" value="Genomic_DNA"/>
</dbReference>
<dbReference type="Proteomes" id="UP001276840">
    <property type="component" value="Unassembled WGS sequence"/>
</dbReference>
<dbReference type="RefSeq" id="WP_320233159.1">
    <property type="nucleotide sequence ID" value="NZ_JAVIJF010000007.1"/>
</dbReference>
<sequence length="60" mass="6300">MRQFRGVVRGVDGFARNREGNFAVLFGAAASVLALGVGFAVNISQLYNARSSLQASSTPP</sequence>
<evidence type="ECO:0000313" key="3">
    <source>
        <dbReference type="EMBL" id="MDX8525201.1"/>
    </source>
</evidence>
<comment type="caution">
    <text evidence="3">The sequence shown here is derived from an EMBL/GenBank/DDBJ whole genome shotgun (WGS) entry which is preliminary data.</text>
</comment>
<keyword evidence="4" id="KW-1185">Reference proteome</keyword>
<evidence type="ECO:0000259" key="2">
    <source>
        <dbReference type="Pfam" id="PF13400"/>
    </source>
</evidence>
<gene>
    <name evidence="3" type="ORF">RFM68_11830</name>
</gene>
<proteinExistence type="predicted"/>
<evidence type="ECO:0000256" key="1">
    <source>
        <dbReference type="SAM" id="Phobius"/>
    </source>
</evidence>
<name>A0ABU4ZIJ9_9HYPH</name>
<keyword evidence="1" id="KW-0472">Membrane</keyword>
<feature type="transmembrane region" description="Helical" evidence="1">
    <location>
        <begin position="21"/>
        <end position="43"/>
    </location>
</feature>